<dbReference type="Gene3D" id="1.10.760.10">
    <property type="entry name" value="Cytochrome c-like domain"/>
    <property type="match status" value="1"/>
</dbReference>
<dbReference type="InterPro" id="IPR036909">
    <property type="entry name" value="Cyt_c-like_dom_sf"/>
</dbReference>
<keyword evidence="2 4" id="KW-0479">Metal-binding</keyword>
<keyword evidence="8" id="KW-1185">Reference proteome</keyword>
<dbReference type="GO" id="GO:0009055">
    <property type="term" value="F:electron transfer activity"/>
    <property type="evidence" value="ECO:0007669"/>
    <property type="project" value="InterPro"/>
</dbReference>
<dbReference type="EMBL" id="JAHXRI010000010">
    <property type="protein sequence ID" value="MBZ1351551.1"/>
    <property type="molecule type" value="Genomic_DNA"/>
</dbReference>
<accession>A0A953N9Z4</accession>
<evidence type="ECO:0000259" key="6">
    <source>
        <dbReference type="PROSITE" id="PS51007"/>
    </source>
</evidence>
<dbReference type="PROSITE" id="PS51007">
    <property type="entry name" value="CYTC"/>
    <property type="match status" value="1"/>
</dbReference>
<feature type="domain" description="Cytochrome c" evidence="6">
    <location>
        <begin position="43"/>
        <end position="133"/>
    </location>
</feature>
<dbReference type="Pfam" id="PF09086">
    <property type="entry name" value="DUF1924"/>
    <property type="match status" value="1"/>
</dbReference>
<dbReference type="RefSeq" id="WP_259661947.1">
    <property type="nucleotide sequence ID" value="NZ_JAHXRI010000010.1"/>
</dbReference>
<organism evidence="7 8">
    <name type="scientific">Zwartia hollandica</name>
    <dbReference type="NCBI Taxonomy" id="324606"/>
    <lineage>
        <taxon>Bacteria</taxon>
        <taxon>Pseudomonadati</taxon>
        <taxon>Pseudomonadota</taxon>
        <taxon>Betaproteobacteria</taxon>
        <taxon>Burkholderiales</taxon>
        <taxon>Alcaligenaceae</taxon>
        <taxon>Zwartia</taxon>
    </lineage>
</organism>
<evidence type="ECO:0000256" key="3">
    <source>
        <dbReference type="ARBA" id="ARBA00023004"/>
    </source>
</evidence>
<evidence type="ECO:0000256" key="1">
    <source>
        <dbReference type="ARBA" id="ARBA00022617"/>
    </source>
</evidence>
<dbReference type="SUPFAM" id="SSF46626">
    <property type="entry name" value="Cytochrome c"/>
    <property type="match status" value="1"/>
</dbReference>
<protein>
    <submittedName>
        <fullName evidence="7">DUF1924 domain-containing protein</fullName>
    </submittedName>
</protein>
<keyword evidence="1 4" id="KW-0349">Heme</keyword>
<sequence>MFKRVIQTLLSAILGAGVFAAYAGDTTPAAQLQRFEVAAGRAGNAEAGQLFFTSTHGSKWTCASCHGETPTKVAKHASTGKPIDPLAPSANPAALTDSARVDKWFRRNCKDVLSRECTPAEKSDVIAFLLSLKL</sequence>
<dbReference type="AlphaFoldDB" id="A0A953N9Z4"/>
<feature type="chain" id="PRO_5038143746" evidence="5">
    <location>
        <begin position="24"/>
        <end position="134"/>
    </location>
</feature>
<proteinExistence type="predicted"/>
<evidence type="ECO:0000256" key="4">
    <source>
        <dbReference type="PROSITE-ProRule" id="PRU00433"/>
    </source>
</evidence>
<evidence type="ECO:0000256" key="5">
    <source>
        <dbReference type="SAM" id="SignalP"/>
    </source>
</evidence>
<keyword evidence="3 4" id="KW-0408">Iron</keyword>
<name>A0A953N9Z4_9BURK</name>
<dbReference type="Proteomes" id="UP000739565">
    <property type="component" value="Unassembled WGS sequence"/>
</dbReference>
<reference evidence="7" key="1">
    <citation type="submission" date="2021-07" db="EMBL/GenBank/DDBJ databases">
        <title>New genus and species of the family Alcaligenaceae.</title>
        <authorList>
            <person name="Hahn M.W."/>
        </authorList>
    </citation>
    <scope>NUCLEOTIDE SEQUENCE</scope>
    <source>
        <strain evidence="7">LF4-65</strain>
    </source>
</reference>
<dbReference type="InterPro" id="IPR015170">
    <property type="entry name" value="DUF1924_SHP"/>
</dbReference>
<evidence type="ECO:0000313" key="8">
    <source>
        <dbReference type="Proteomes" id="UP000739565"/>
    </source>
</evidence>
<evidence type="ECO:0000313" key="7">
    <source>
        <dbReference type="EMBL" id="MBZ1351551.1"/>
    </source>
</evidence>
<gene>
    <name evidence="7" type="ORF">KZZ10_12930</name>
</gene>
<keyword evidence="5" id="KW-0732">Signal</keyword>
<dbReference type="GO" id="GO:0046872">
    <property type="term" value="F:metal ion binding"/>
    <property type="evidence" value="ECO:0007669"/>
    <property type="project" value="UniProtKB-KW"/>
</dbReference>
<evidence type="ECO:0000256" key="2">
    <source>
        <dbReference type="ARBA" id="ARBA00022723"/>
    </source>
</evidence>
<dbReference type="GO" id="GO:0020037">
    <property type="term" value="F:heme binding"/>
    <property type="evidence" value="ECO:0007669"/>
    <property type="project" value="InterPro"/>
</dbReference>
<comment type="caution">
    <text evidence="7">The sequence shown here is derived from an EMBL/GenBank/DDBJ whole genome shotgun (WGS) entry which is preliminary data.</text>
</comment>
<feature type="signal peptide" evidence="5">
    <location>
        <begin position="1"/>
        <end position="23"/>
    </location>
</feature>
<dbReference type="InterPro" id="IPR009056">
    <property type="entry name" value="Cyt_c-like_dom"/>
</dbReference>